<accession>A0ABT2RKM7</accession>
<keyword evidence="4" id="KW-0808">Transferase</keyword>
<reference evidence="4 5" key="1">
    <citation type="journal article" date="2021" name="ISME Commun">
        <title>Automated analysis of genomic sequences facilitates high-throughput and comprehensive description of bacteria.</title>
        <authorList>
            <person name="Hitch T.C.A."/>
        </authorList>
    </citation>
    <scope>NUCLEOTIDE SEQUENCE [LARGE SCALE GENOMIC DNA]</scope>
    <source>
        <strain evidence="4 5">Sanger_03</strain>
    </source>
</reference>
<evidence type="ECO:0000313" key="5">
    <source>
        <dbReference type="Proteomes" id="UP001652431"/>
    </source>
</evidence>
<sequence>MPVQWENLPENMKKDAVRPYYNLLVKRKNAIVRKRIMDVFLSFVLTVLLSPVMLAIALAIKAEDGEPVFYRQERITTYGRKFRIFKFRTMVADADKRGPLITGKSDDRITKMGHKLRKCRLDELPQLLNILAGEMSFVGTRPEVERYVDCYTDEMMATLLLPAGVTSMASMAYKDEDTVMAHYLEKGETVDDVYVRRILPKKMRYNLEYLKSVGIMEDLKIMVKTVLEVLR</sequence>
<evidence type="ECO:0000259" key="3">
    <source>
        <dbReference type="Pfam" id="PF02397"/>
    </source>
</evidence>
<dbReference type="Proteomes" id="UP001652431">
    <property type="component" value="Unassembled WGS sequence"/>
</dbReference>
<dbReference type="GO" id="GO:0016740">
    <property type="term" value="F:transferase activity"/>
    <property type="evidence" value="ECO:0007669"/>
    <property type="project" value="UniProtKB-KW"/>
</dbReference>
<protein>
    <submittedName>
        <fullName evidence="4">Sugar transferase</fullName>
    </submittedName>
</protein>
<dbReference type="PANTHER" id="PTHR30576:SF0">
    <property type="entry name" value="UNDECAPRENYL-PHOSPHATE N-ACETYLGALACTOSAMINYL 1-PHOSPHATE TRANSFERASE-RELATED"/>
    <property type="match status" value="1"/>
</dbReference>
<comment type="similarity">
    <text evidence="1">Belongs to the bacterial sugar transferase family.</text>
</comment>
<proteinExistence type="inferred from homology"/>
<dbReference type="PANTHER" id="PTHR30576">
    <property type="entry name" value="COLANIC BIOSYNTHESIS UDP-GLUCOSE LIPID CARRIER TRANSFERASE"/>
    <property type="match status" value="1"/>
</dbReference>
<evidence type="ECO:0000256" key="2">
    <source>
        <dbReference type="SAM" id="Phobius"/>
    </source>
</evidence>
<keyword evidence="2" id="KW-0812">Transmembrane</keyword>
<comment type="caution">
    <text evidence="4">The sequence shown here is derived from an EMBL/GenBank/DDBJ whole genome shotgun (WGS) entry which is preliminary data.</text>
</comment>
<dbReference type="EMBL" id="JAOQJU010000003">
    <property type="protein sequence ID" value="MCU6685957.1"/>
    <property type="molecule type" value="Genomic_DNA"/>
</dbReference>
<dbReference type="Pfam" id="PF02397">
    <property type="entry name" value="Bac_transf"/>
    <property type="match status" value="1"/>
</dbReference>
<evidence type="ECO:0000313" key="4">
    <source>
        <dbReference type="EMBL" id="MCU6685957.1"/>
    </source>
</evidence>
<keyword evidence="2" id="KW-1133">Transmembrane helix</keyword>
<keyword evidence="2" id="KW-0472">Membrane</keyword>
<organism evidence="4 5">
    <name type="scientific">Dorea acetigenes</name>
    <dbReference type="NCBI Taxonomy" id="2981787"/>
    <lineage>
        <taxon>Bacteria</taxon>
        <taxon>Bacillati</taxon>
        <taxon>Bacillota</taxon>
        <taxon>Clostridia</taxon>
        <taxon>Lachnospirales</taxon>
        <taxon>Lachnospiraceae</taxon>
        <taxon>Dorea</taxon>
    </lineage>
</organism>
<evidence type="ECO:0000256" key="1">
    <source>
        <dbReference type="ARBA" id="ARBA00006464"/>
    </source>
</evidence>
<feature type="transmembrane region" description="Helical" evidence="2">
    <location>
        <begin position="36"/>
        <end position="60"/>
    </location>
</feature>
<name>A0ABT2RKM7_9FIRM</name>
<dbReference type="InterPro" id="IPR003362">
    <property type="entry name" value="Bact_transf"/>
</dbReference>
<gene>
    <name evidence="4" type="ORF">OCV99_05160</name>
</gene>
<feature type="domain" description="Bacterial sugar transferase" evidence="3">
    <location>
        <begin position="34"/>
        <end position="230"/>
    </location>
</feature>
<keyword evidence="5" id="KW-1185">Reference proteome</keyword>
<dbReference type="RefSeq" id="WP_158368866.1">
    <property type="nucleotide sequence ID" value="NZ_JAOQJU010000003.1"/>
</dbReference>